<sequence>MSDDETDRERDRALIEKEAVAWFTRTGGRPTRVERRDFAAWLEMSPEHARAYEDVSALWADLDATAHSLGEDGEELAGPLRKIADYRRARRRAKASGIVAGCLAVLAVSGWLWIDSPNLLQNLGADHVTDRAERRVVALADGSTVLMDADSALETEFSDRERRIRLLRGSAFFDVNPSPVPFVVEAAGGEARVLGTEFDVTLTGGRDVTVTLARGSLEVGLEGAARQVRLSPGERVEYGRAGLGAVQAVDLEESTAWHEGRLIFDDARLADVLAQIGRYREGRIVLLGSEVGERRVSGNISLENSEAALTAMQATVGFHMTRLGRRITLIGP</sequence>
<evidence type="ECO:0000259" key="4">
    <source>
        <dbReference type="Pfam" id="PF16344"/>
    </source>
</evidence>
<evidence type="ECO:0000256" key="1">
    <source>
        <dbReference type="SAM" id="Phobius"/>
    </source>
</evidence>
<dbReference type="InterPro" id="IPR012373">
    <property type="entry name" value="Ferrdict_sens_TM"/>
</dbReference>
<accession>A0A0B5DYY3</accession>
<dbReference type="Gene3D" id="3.55.50.30">
    <property type="match status" value="1"/>
</dbReference>
<feature type="domain" description="FecR protein" evidence="2">
    <location>
        <begin position="126"/>
        <end position="217"/>
    </location>
</feature>
<dbReference type="RefSeq" id="WP_043870926.1">
    <property type="nucleotide sequence ID" value="NZ_CP004393.1"/>
</dbReference>
<dbReference type="OrthoDB" id="636724at2"/>
<dbReference type="Pfam" id="PF16344">
    <property type="entry name" value="FecR_C"/>
    <property type="match status" value="1"/>
</dbReference>
<dbReference type="EMBL" id="CP004393">
    <property type="protein sequence ID" value="AJE48638.1"/>
    <property type="molecule type" value="Genomic_DNA"/>
</dbReference>
<keyword evidence="1" id="KW-0472">Membrane</keyword>
<proteinExistence type="predicted"/>
<dbReference type="InterPro" id="IPR006860">
    <property type="entry name" value="FecR"/>
</dbReference>
<dbReference type="HOGENOM" id="CLU_050192_0_1_5"/>
<feature type="transmembrane region" description="Helical" evidence="1">
    <location>
        <begin position="95"/>
        <end position="114"/>
    </location>
</feature>
<reference evidence="5 6" key="1">
    <citation type="journal article" date="2014" name="Int. J. Syst. Evol. Microbiol.">
        <title>Celeribacter indicus sp. nov., a polycyclic aromatic hydrocarbon-degrading bacterium from deep-sea sediment and reclassification of Huaishuia halophila as Celeribacter halophilus comb. nov.</title>
        <authorList>
            <person name="Lai Q."/>
            <person name="Cao J."/>
            <person name="Yuan J."/>
            <person name="Li F."/>
            <person name="Shao Z."/>
        </authorList>
    </citation>
    <scope>NUCLEOTIDE SEQUENCE [LARGE SCALE GENOMIC DNA]</scope>
    <source>
        <strain evidence="5">P73</strain>
    </source>
</reference>
<dbReference type="Proteomes" id="UP000031521">
    <property type="component" value="Chromosome"/>
</dbReference>
<organism evidence="5 6">
    <name type="scientific">Celeribacter indicus</name>
    <dbReference type="NCBI Taxonomy" id="1208324"/>
    <lineage>
        <taxon>Bacteria</taxon>
        <taxon>Pseudomonadati</taxon>
        <taxon>Pseudomonadota</taxon>
        <taxon>Alphaproteobacteria</taxon>
        <taxon>Rhodobacterales</taxon>
        <taxon>Roseobacteraceae</taxon>
        <taxon>Celeribacter</taxon>
    </lineage>
</organism>
<keyword evidence="6" id="KW-1185">Reference proteome</keyword>
<feature type="domain" description="Protein FecR C-terminal" evidence="4">
    <location>
        <begin position="261"/>
        <end position="328"/>
    </location>
</feature>
<dbReference type="STRING" id="1208324.P73_3923"/>
<gene>
    <name evidence="5" type="ORF">P73_3923</name>
</gene>
<evidence type="ECO:0000259" key="3">
    <source>
        <dbReference type="Pfam" id="PF16220"/>
    </source>
</evidence>
<dbReference type="Gene3D" id="2.60.120.1440">
    <property type="match status" value="1"/>
</dbReference>
<protein>
    <submittedName>
        <fullName evidence="5">Putative transmembrane sensor protein</fullName>
    </submittedName>
</protein>
<keyword evidence="1" id="KW-1133">Transmembrane helix</keyword>
<dbReference type="InterPro" id="IPR032623">
    <property type="entry name" value="FecR_N"/>
</dbReference>
<dbReference type="KEGG" id="cid:P73_3923"/>
<dbReference type="PIRSF" id="PIRSF018266">
    <property type="entry name" value="FecR"/>
    <property type="match status" value="1"/>
</dbReference>
<dbReference type="InterPro" id="IPR032508">
    <property type="entry name" value="FecR_C"/>
</dbReference>
<evidence type="ECO:0000259" key="2">
    <source>
        <dbReference type="Pfam" id="PF04773"/>
    </source>
</evidence>
<evidence type="ECO:0000313" key="6">
    <source>
        <dbReference type="Proteomes" id="UP000031521"/>
    </source>
</evidence>
<evidence type="ECO:0000313" key="5">
    <source>
        <dbReference type="EMBL" id="AJE48638.1"/>
    </source>
</evidence>
<dbReference type="AlphaFoldDB" id="A0A0B5DYY3"/>
<dbReference type="Pfam" id="PF16220">
    <property type="entry name" value="DUF4880"/>
    <property type="match status" value="1"/>
</dbReference>
<dbReference type="Pfam" id="PF04773">
    <property type="entry name" value="FecR"/>
    <property type="match status" value="1"/>
</dbReference>
<dbReference type="PANTHER" id="PTHR30273:SF2">
    <property type="entry name" value="PROTEIN FECR"/>
    <property type="match status" value="1"/>
</dbReference>
<feature type="domain" description="FecR N-terminal" evidence="3">
    <location>
        <begin position="17"/>
        <end position="58"/>
    </location>
</feature>
<dbReference type="PANTHER" id="PTHR30273">
    <property type="entry name" value="PERIPLASMIC SIGNAL SENSOR AND SIGMA FACTOR ACTIVATOR FECR-RELATED"/>
    <property type="match status" value="1"/>
</dbReference>
<keyword evidence="1 5" id="KW-0812">Transmembrane</keyword>
<name>A0A0B5DYY3_9RHOB</name>
<dbReference type="GO" id="GO:0016989">
    <property type="term" value="F:sigma factor antagonist activity"/>
    <property type="evidence" value="ECO:0007669"/>
    <property type="project" value="TreeGrafter"/>
</dbReference>